<protein>
    <submittedName>
        <fullName evidence="4">Acetyltransferase</fullName>
    </submittedName>
</protein>
<organism evidence="4 5">
    <name type="scientific">Adhaeretor mobilis</name>
    <dbReference type="NCBI Taxonomy" id="1930276"/>
    <lineage>
        <taxon>Bacteria</taxon>
        <taxon>Pseudomonadati</taxon>
        <taxon>Planctomycetota</taxon>
        <taxon>Planctomycetia</taxon>
        <taxon>Pirellulales</taxon>
        <taxon>Lacipirellulaceae</taxon>
        <taxon>Adhaeretor</taxon>
    </lineage>
</organism>
<dbReference type="AlphaFoldDB" id="A0A517MPK1"/>
<dbReference type="Pfam" id="PF00583">
    <property type="entry name" value="Acetyltransf_1"/>
    <property type="match status" value="1"/>
</dbReference>
<reference evidence="4 5" key="1">
    <citation type="submission" date="2019-02" db="EMBL/GenBank/DDBJ databases">
        <title>Deep-cultivation of Planctomycetes and their phenomic and genomic characterization uncovers novel biology.</title>
        <authorList>
            <person name="Wiegand S."/>
            <person name="Jogler M."/>
            <person name="Boedeker C."/>
            <person name="Pinto D."/>
            <person name="Vollmers J."/>
            <person name="Rivas-Marin E."/>
            <person name="Kohn T."/>
            <person name="Peeters S.H."/>
            <person name="Heuer A."/>
            <person name="Rast P."/>
            <person name="Oberbeckmann S."/>
            <person name="Bunk B."/>
            <person name="Jeske O."/>
            <person name="Meyerdierks A."/>
            <person name="Storesund J.E."/>
            <person name="Kallscheuer N."/>
            <person name="Luecker S."/>
            <person name="Lage O.M."/>
            <person name="Pohl T."/>
            <person name="Merkel B.J."/>
            <person name="Hornburger P."/>
            <person name="Mueller R.-W."/>
            <person name="Bruemmer F."/>
            <person name="Labrenz M."/>
            <person name="Spormann A.M."/>
            <person name="Op den Camp H."/>
            <person name="Overmann J."/>
            <person name="Amann R."/>
            <person name="Jetten M.S.M."/>
            <person name="Mascher T."/>
            <person name="Medema M.H."/>
            <person name="Devos D.P."/>
            <person name="Kaster A.-K."/>
            <person name="Ovreas L."/>
            <person name="Rohde M."/>
            <person name="Galperin M.Y."/>
            <person name="Jogler C."/>
        </authorList>
    </citation>
    <scope>NUCLEOTIDE SEQUENCE [LARGE SCALE GENOMIC DNA]</scope>
    <source>
        <strain evidence="4 5">HG15A2</strain>
    </source>
</reference>
<dbReference type="PANTHER" id="PTHR43877">
    <property type="entry name" value="AMINOALKYLPHOSPHONATE N-ACETYLTRANSFERASE-RELATED-RELATED"/>
    <property type="match status" value="1"/>
</dbReference>
<dbReference type="EMBL" id="CP036263">
    <property type="protein sequence ID" value="QDS96810.1"/>
    <property type="molecule type" value="Genomic_DNA"/>
</dbReference>
<dbReference type="InterPro" id="IPR050832">
    <property type="entry name" value="Bact_Acetyltransf"/>
</dbReference>
<dbReference type="KEGG" id="amob:HG15A2_00680"/>
<name>A0A517MPK1_9BACT</name>
<accession>A0A517MPK1</accession>
<sequence length="161" mass="18080">MFTHLLVSPAAALHFAAPTTPEQFTAYYDLRWRMLRAPWAQPRGSERDELDDADVSHMAAWDESGRLLGVGRLQLNTRSEAQIRFMAVEEDCQRQGVGQALVRRLEQIAREQGATSIILNARSTVTGFYERLGYTVVAQGVAMFEDSPTGPVEHTRMSKQL</sequence>
<dbReference type="GO" id="GO:0016747">
    <property type="term" value="F:acyltransferase activity, transferring groups other than amino-acyl groups"/>
    <property type="evidence" value="ECO:0007669"/>
    <property type="project" value="InterPro"/>
</dbReference>
<evidence type="ECO:0000313" key="5">
    <source>
        <dbReference type="Proteomes" id="UP000319852"/>
    </source>
</evidence>
<dbReference type="InterPro" id="IPR016181">
    <property type="entry name" value="Acyl_CoA_acyltransferase"/>
</dbReference>
<proteinExistence type="predicted"/>
<evidence type="ECO:0000256" key="2">
    <source>
        <dbReference type="ARBA" id="ARBA00023315"/>
    </source>
</evidence>
<evidence type="ECO:0000313" key="4">
    <source>
        <dbReference type="EMBL" id="QDS96810.1"/>
    </source>
</evidence>
<gene>
    <name evidence="4" type="ORF">HG15A2_00680</name>
</gene>
<dbReference type="CDD" id="cd04301">
    <property type="entry name" value="NAT_SF"/>
    <property type="match status" value="1"/>
</dbReference>
<dbReference type="InterPro" id="IPR000182">
    <property type="entry name" value="GNAT_dom"/>
</dbReference>
<keyword evidence="5" id="KW-1185">Reference proteome</keyword>
<evidence type="ECO:0000259" key="3">
    <source>
        <dbReference type="PROSITE" id="PS51186"/>
    </source>
</evidence>
<keyword evidence="1 4" id="KW-0808">Transferase</keyword>
<dbReference type="RefSeq" id="WP_145056716.1">
    <property type="nucleotide sequence ID" value="NZ_CP036263.1"/>
</dbReference>
<dbReference type="Proteomes" id="UP000319852">
    <property type="component" value="Chromosome"/>
</dbReference>
<dbReference type="OrthoDB" id="9796171at2"/>
<dbReference type="PROSITE" id="PS51186">
    <property type="entry name" value="GNAT"/>
    <property type="match status" value="1"/>
</dbReference>
<keyword evidence="2" id="KW-0012">Acyltransferase</keyword>
<evidence type="ECO:0000256" key="1">
    <source>
        <dbReference type="ARBA" id="ARBA00022679"/>
    </source>
</evidence>
<feature type="domain" description="N-acetyltransferase" evidence="3">
    <location>
        <begin position="13"/>
        <end position="161"/>
    </location>
</feature>
<dbReference type="Gene3D" id="3.40.630.30">
    <property type="match status" value="1"/>
</dbReference>
<dbReference type="SUPFAM" id="SSF55729">
    <property type="entry name" value="Acyl-CoA N-acyltransferases (Nat)"/>
    <property type="match status" value="1"/>
</dbReference>